<evidence type="ECO:0000256" key="1">
    <source>
        <dbReference type="SAM" id="MobiDB-lite"/>
    </source>
</evidence>
<feature type="compositionally biased region" description="Basic and acidic residues" evidence="1">
    <location>
        <begin position="332"/>
        <end position="351"/>
    </location>
</feature>
<dbReference type="OrthoDB" id="6159439at2759"/>
<gene>
    <name evidence="2" type="ORF">MGL_2247</name>
</gene>
<feature type="compositionally biased region" description="Low complexity" evidence="1">
    <location>
        <begin position="253"/>
        <end position="263"/>
    </location>
</feature>
<evidence type="ECO:0000313" key="3">
    <source>
        <dbReference type="Proteomes" id="UP000008837"/>
    </source>
</evidence>
<dbReference type="AlphaFoldDB" id="A8Q2V7"/>
<dbReference type="VEuPathDB" id="FungiDB:MGL_2247"/>
<keyword evidence="3" id="KW-1185">Reference proteome</keyword>
<evidence type="ECO:0000313" key="2">
    <source>
        <dbReference type="EMBL" id="EDP43237.1"/>
    </source>
</evidence>
<feature type="compositionally biased region" description="Pro residues" evidence="1">
    <location>
        <begin position="240"/>
        <end position="252"/>
    </location>
</feature>
<accession>A8Q2V7</accession>
<protein>
    <submittedName>
        <fullName evidence="2">Uncharacterized protein</fullName>
    </submittedName>
</protein>
<dbReference type="InParanoid" id="A8Q2V7"/>
<feature type="region of interest" description="Disordered" evidence="1">
    <location>
        <begin position="204"/>
        <end position="370"/>
    </location>
</feature>
<dbReference type="EMBL" id="AAYY01000008">
    <property type="protein sequence ID" value="EDP43237.1"/>
    <property type="molecule type" value="Genomic_DNA"/>
</dbReference>
<comment type="caution">
    <text evidence="2">The sequence shown here is derived from an EMBL/GenBank/DDBJ whole genome shotgun (WGS) entry which is preliminary data.</text>
</comment>
<dbReference type="KEGG" id="mgl:MGL_2247"/>
<feature type="compositionally biased region" description="Polar residues" evidence="1">
    <location>
        <begin position="264"/>
        <end position="284"/>
    </location>
</feature>
<reference evidence="2 3" key="1">
    <citation type="journal article" date="2007" name="Proc. Natl. Acad. Sci. U.S.A.">
        <title>Dandruff-associated Malassezia genomes reveal convergent and divergent virulence traits shared with plant and human fungal pathogens.</title>
        <authorList>
            <person name="Xu J."/>
            <person name="Saunders C.W."/>
            <person name="Hu P."/>
            <person name="Grant R.A."/>
            <person name="Boekhout T."/>
            <person name="Kuramae E.E."/>
            <person name="Kronstad J.W."/>
            <person name="Deangelis Y.M."/>
            <person name="Reeder N.L."/>
            <person name="Johnstone K.R."/>
            <person name="Leland M."/>
            <person name="Fieno A.M."/>
            <person name="Begley W.M."/>
            <person name="Sun Y."/>
            <person name="Lacey M.P."/>
            <person name="Chaudhary T."/>
            <person name="Keough T."/>
            <person name="Chu L."/>
            <person name="Sears R."/>
            <person name="Yuan B."/>
            <person name="Dawson T.L.Jr."/>
        </authorList>
    </citation>
    <scope>NUCLEOTIDE SEQUENCE [LARGE SCALE GENOMIC DNA]</scope>
    <source>
        <strain evidence="3">ATCC MYA-4612 / CBS 7966</strain>
    </source>
</reference>
<feature type="compositionally biased region" description="Polar residues" evidence="1">
    <location>
        <begin position="352"/>
        <end position="365"/>
    </location>
</feature>
<dbReference type="STRING" id="425265.A8Q2V7"/>
<feature type="compositionally biased region" description="Polar residues" evidence="1">
    <location>
        <begin position="208"/>
        <end position="221"/>
    </location>
</feature>
<sequence>MEPSAPVFLPREPFGRSHSTPAVSLMTTSGGRAALGERPVLAKQNTYLSCTLECTNDGHGIIAGGAYNDDRAIWQRMESSSALGSCTSDVDADINLHMDAASARVGAGADQEDDEERTLRRLAHRRLQRVRERKRAVSHDEVKRPVSDARLVMQEHRERRWSQSLQRKPSMRLEWAADRDLLLADKENVKPSMQHVEHAPAGSMQALAPQQPTRSRSSPHTQALAHTPAHPLTRVSPQHAAPPPPPPPPPHVPLSVSFVPPSQGRNVHATTAPTNRGTGMSVNASLGHRPLTRRAISASTSSTTTSPISTKPTTTWTRTSSTRSSDMMPATAKDDVPHDDSGFFKDGDRSDSFSPPTRAQPQHVLNTHDKDTWTEHDHQAAELLLGLGSASRIHP</sequence>
<proteinExistence type="predicted"/>
<name>A8Q2V7_MALGO</name>
<dbReference type="Proteomes" id="UP000008837">
    <property type="component" value="Unassembled WGS sequence"/>
</dbReference>
<dbReference type="RefSeq" id="XP_001730451.1">
    <property type="nucleotide sequence ID" value="XM_001730399.1"/>
</dbReference>
<dbReference type="OMA" id="IWQRMES"/>
<organism evidence="2 3">
    <name type="scientific">Malassezia globosa (strain ATCC MYA-4612 / CBS 7966)</name>
    <name type="common">Dandruff-associated fungus</name>
    <dbReference type="NCBI Taxonomy" id="425265"/>
    <lineage>
        <taxon>Eukaryota</taxon>
        <taxon>Fungi</taxon>
        <taxon>Dikarya</taxon>
        <taxon>Basidiomycota</taxon>
        <taxon>Ustilaginomycotina</taxon>
        <taxon>Malasseziomycetes</taxon>
        <taxon>Malasseziales</taxon>
        <taxon>Malasseziaceae</taxon>
        <taxon>Malassezia</taxon>
    </lineage>
</organism>
<feature type="compositionally biased region" description="Low complexity" evidence="1">
    <location>
        <begin position="293"/>
        <end position="325"/>
    </location>
</feature>
<dbReference type="GeneID" id="5854758"/>